<dbReference type="EMBL" id="MFFM01000037">
    <property type="protein sequence ID" value="OGF11152.1"/>
    <property type="molecule type" value="Genomic_DNA"/>
</dbReference>
<dbReference type="PANTHER" id="PTHR12526:SF634">
    <property type="entry name" value="BLL3361 PROTEIN"/>
    <property type="match status" value="1"/>
</dbReference>
<evidence type="ECO:0000259" key="1">
    <source>
        <dbReference type="Pfam" id="PF00534"/>
    </source>
</evidence>
<gene>
    <name evidence="3" type="ORF">A2024_07755</name>
</gene>
<dbReference type="InterPro" id="IPR001296">
    <property type="entry name" value="Glyco_trans_1"/>
</dbReference>
<dbReference type="Proteomes" id="UP000177230">
    <property type="component" value="Unassembled WGS sequence"/>
</dbReference>
<evidence type="ECO:0000313" key="3">
    <source>
        <dbReference type="EMBL" id="OGF11152.1"/>
    </source>
</evidence>
<dbReference type="InterPro" id="IPR028098">
    <property type="entry name" value="Glyco_trans_4-like_N"/>
</dbReference>
<dbReference type="GO" id="GO:0016757">
    <property type="term" value="F:glycosyltransferase activity"/>
    <property type="evidence" value="ECO:0007669"/>
    <property type="project" value="InterPro"/>
</dbReference>
<evidence type="ECO:0000313" key="4">
    <source>
        <dbReference type="Proteomes" id="UP000177230"/>
    </source>
</evidence>
<name>A0A1F5R9N9_9BACT</name>
<dbReference type="AlphaFoldDB" id="A0A1F5R9N9"/>
<dbReference type="Pfam" id="PF13477">
    <property type="entry name" value="Glyco_trans_4_2"/>
    <property type="match status" value="1"/>
</dbReference>
<dbReference type="SUPFAM" id="SSF53756">
    <property type="entry name" value="UDP-Glycosyltransferase/glycogen phosphorylase"/>
    <property type="match status" value="1"/>
</dbReference>
<comment type="caution">
    <text evidence="3">The sequence shown here is derived from an EMBL/GenBank/DDBJ whole genome shotgun (WGS) entry which is preliminary data.</text>
</comment>
<proteinExistence type="predicted"/>
<evidence type="ECO:0008006" key="5">
    <source>
        <dbReference type="Google" id="ProtNLM"/>
    </source>
</evidence>
<dbReference type="PANTHER" id="PTHR12526">
    <property type="entry name" value="GLYCOSYLTRANSFERASE"/>
    <property type="match status" value="1"/>
</dbReference>
<accession>A0A1F5R9N9</accession>
<dbReference type="Pfam" id="PF00534">
    <property type="entry name" value="Glycos_transf_1"/>
    <property type="match status" value="1"/>
</dbReference>
<reference evidence="3 4" key="1">
    <citation type="journal article" date="2016" name="Nat. Commun.">
        <title>Thousands of microbial genomes shed light on interconnected biogeochemical processes in an aquifer system.</title>
        <authorList>
            <person name="Anantharaman K."/>
            <person name="Brown C.T."/>
            <person name="Hug L.A."/>
            <person name="Sharon I."/>
            <person name="Castelle C.J."/>
            <person name="Probst A.J."/>
            <person name="Thomas B.C."/>
            <person name="Singh A."/>
            <person name="Wilkins M.J."/>
            <person name="Karaoz U."/>
            <person name="Brodie E.L."/>
            <person name="Williams K.H."/>
            <person name="Hubbard S.S."/>
            <person name="Banfield J.F."/>
        </authorList>
    </citation>
    <scope>NUCLEOTIDE SEQUENCE [LARGE SCALE GENOMIC DNA]</scope>
</reference>
<dbReference type="Gene3D" id="3.40.50.2000">
    <property type="entry name" value="Glycogen Phosphorylase B"/>
    <property type="match status" value="2"/>
</dbReference>
<evidence type="ECO:0000259" key="2">
    <source>
        <dbReference type="Pfam" id="PF13477"/>
    </source>
</evidence>
<feature type="domain" description="Glycosyltransferase subfamily 4-like N-terminal" evidence="2">
    <location>
        <begin position="4"/>
        <end position="138"/>
    </location>
</feature>
<sequence>MKGLLLVGADSCHLWRFCRMVQDQFETVIVVTNGPSGEGECCATEIMTVDFSVRNPFSFLRTVGAIRKIYKKYRPEVVHIMQANTTATATILAVGRYKVPKVLTALGSDILATPEQGLFYRQMVRYNISRADICTSDSLYMAKAMEDLAGSKRMKIVIANLGIGVEPNRGIPKENLIYSNRMHGKLYRIDKVIEYFHEFMNTAKEDWRLVIAGQGTETGQLKQQVQDLGLRDKIDFVGLLGSRENGAYYNRARIFISVPRSDATSVSLLEAMACGCLPVVSDLPANREWISDGVNGKVVNEGESGVIDQALSIDPAAAANINREIIGRKATVAVNREIFAGIYAELLKAGRAG</sequence>
<protein>
    <recommendedName>
        <fullName evidence="5">Glycosyl transferase family 1 domain-containing protein</fullName>
    </recommendedName>
</protein>
<dbReference type="CDD" id="cd03801">
    <property type="entry name" value="GT4_PimA-like"/>
    <property type="match status" value="1"/>
</dbReference>
<organism evidence="3 4">
    <name type="scientific">Candidatus Edwardsbacteria bacterium GWF2_54_11</name>
    <dbReference type="NCBI Taxonomy" id="1817851"/>
    <lineage>
        <taxon>Bacteria</taxon>
        <taxon>Candidatus Edwardsiibacteriota</taxon>
    </lineage>
</organism>
<feature type="domain" description="Glycosyl transferase family 1" evidence="1">
    <location>
        <begin position="176"/>
        <end position="303"/>
    </location>
</feature>